<keyword evidence="7" id="KW-1185">Reference proteome</keyword>
<evidence type="ECO:0000256" key="4">
    <source>
        <dbReference type="RuleBase" id="RU361153"/>
    </source>
</evidence>
<evidence type="ECO:0000313" key="6">
    <source>
        <dbReference type="EMBL" id="AKI98197.1"/>
    </source>
</evidence>
<dbReference type="GO" id="GO:0008422">
    <property type="term" value="F:beta-glucosidase activity"/>
    <property type="evidence" value="ECO:0007669"/>
    <property type="project" value="TreeGrafter"/>
</dbReference>
<evidence type="ECO:0000313" key="7">
    <source>
        <dbReference type="Proteomes" id="UP000035159"/>
    </source>
</evidence>
<dbReference type="InterPro" id="IPR018087">
    <property type="entry name" value="Glyco_hydro_5_CS"/>
</dbReference>
<organism evidence="6 7">
    <name type="scientific">Kosmotoga pacifica</name>
    <dbReference type="NCBI Taxonomy" id="1330330"/>
    <lineage>
        <taxon>Bacteria</taxon>
        <taxon>Thermotogati</taxon>
        <taxon>Thermotogota</taxon>
        <taxon>Thermotogae</taxon>
        <taxon>Kosmotogales</taxon>
        <taxon>Kosmotogaceae</taxon>
        <taxon>Kosmotoga</taxon>
    </lineage>
</organism>
<dbReference type="GO" id="GO:0009251">
    <property type="term" value="P:glucan catabolic process"/>
    <property type="evidence" value="ECO:0007669"/>
    <property type="project" value="TreeGrafter"/>
</dbReference>
<dbReference type="EMBL" id="CP011232">
    <property type="protein sequence ID" value="AKI98197.1"/>
    <property type="molecule type" value="Genomic_DNA"/>
</dbReference>
<dbReference type="KEGG" id="kpf:IX53_01755"/>
<dbReference type="GO" id="GO:0009986">
    <property type="term" value="C:cell surface"/>
    <property type="evidence" value="ECO:0007669"/>
    <property type="project" value="TreeGrafter"/>
</dbReference>
<dbReference type="InterPro" id="IPR017853">
    <property type="entry name" value="GH"/>
</dbReference>
<dbReference type="PANTHER" id="PTHR31297">
    <property type="entry name" value="GLUCAN ENDO-1,6-BETA-GLUCOSIDASE B"/>
    <property type="match status" value="1"/>
</dbReference>
<dbReference type="PATRIC" id="fig|1330330.3.peg.359"/>
<sequence length="315" mass="36757">MLASAQVFSEQIIKGINLGNALEAPKEGQWGVVIENEYFCLIESAGFNTVRIPIRWSAHALEDYPYTIDSAFFDRVDHLINLALFKGLTVIINIHHYEELMNDPNRQKERFLCIWKQLAEHYKNYPATLYFELLNEPHSNLTPKKWNALIKDCIAVIRIIDLTRILIIDAPHWASPYALNLLELPNNENLMVSFHYYEPFSFTHQGAEWVEGSKRWLGTVWKGTLLQKCKIKLDFARAKKWGQKNNIPILLGEFGAYSKAEYDSRVRWTSYISKIAERYEIGWIYWEFCAGFGIYDPSSDKWRQELLEALISPTR</sequence>
<evidence type="ECO:0000256" key="1">
    <source>
        <dbReference type="ARBA" id="ARBA00022729"/>
    </source>
</evidence>
<accession>A0A0G2Z9G3</accession>
<keyword evidence="2 4" id="KW-0378">Hydrolase</keyword>
<dbReference type="InterPro" id="IPR001547">
    <property type="entry name" value="Glyco_hydro_5"/>
</dbReference>
<keyword evidence="1" id="KW-0732">Signal</keyword>
<evidence type="ECO:0000256" key="2">
    <source>
        <dbReference type="ARBA" id="ARBA00022801"/>
    </source>
</evidence>
<dbReference type="FunFam" id="3.20.20.80:FF:000189">
    <property type="entry name" value="Endoglucanase"/>
    <property type="match status" value="1"/>
</dbReference>
<keyword evidence="3 4" id="KW-0326">Glycosidase</keyword>
<protein>
    <submittedName>
        <fullName evidence="6">Endoglucanase</fullName>
    </submittedName>
</protein>
<name>A0A0G2Z9G3_9BACT</name>
<gene>
    <name evidence="6" type="ORF">IX53_01755</name>
</gene>
<dbReference type="Pfam" id="PF00150">
    <property type="entry name" value="Cellulase"/>
    <property type="match status" value="1"/>
</dbReference>
<evidence type="ECO:0000259" key="5">
    <source>
        <dbReference type="Pfam" id="PF00150"/>
    </source>
</evidence>
<feature type="domain" description="Glycoside hydrolase family 5" evidence="5">
    <location>
        <begin position="28"/>
        <end position="289"/>
    </location>
</feature>
<reference evidence="6 7" key="1">
    <citation type="submission" date="2015-04" db="EMBL/GenBank/DDBJ databases">
        <title>Complete Genome Sequence of Kosmotoga pacifica SLHLJ1.</title>
        <authorList>
            <person name="Jiang L.J."/>
            <person name="Shao Z.Z."/>
            <person name="Jebbar M."/>
        </authorList>
    </citation>
    <scope>NUCLEOTIDE SEQUENCE [LARGE SCALE GENOMIC DNA]</scope>
    <source>
        <strain evidence="6 7">SLHLJ1</strain>
    </source>
</reference>
<dbReference type="STRING" id="1330330.IX53_01755"/>
<dbReference type="Proteomes" id="UP000035159">
    <property type="component" value="Chromosome"/>
</dbReference>
<dbReference type="PANTHER" id="PTHR31297:SF17">
    <property type="entry name" value="ENDOGLUCANASE"/>
    <property type="match status" value="1"/>
</dbReference>
<comment type="similarity">
    <text evidence="4">Belongs to the glycosyl hydrolase 5 (cellulase A) family.</text>
</comment>
<dbReference type="SUPFAM" id="SSF51445">
    <property type="entry name" value="(Trans)glycosidases"/>
    <property type="match status" value="1"/>
</dbReference>
<dbReference type="PROSITE" id="PS00659">
    <property type="entry name" value="GLYCOSYL_HYDROL_F5"/>
    <property type="match status" value="1"/>
</dbReference>
<dbReference type="AlphaFoldDB" id="A0A0G2Z9G3"/>
<evidence type="ECO:0000256" key="3">
    <source>
        <dbReference type="ARBA" id="ARBA00023295"/>
    </source>
</evidence>
<dbReference type="InterPro" id="IPR050386">
    <property type="entry name" value="Glycosyl_hydrolase_5"/>
</dbReference>
<dbReference type="GO" id="GO:0005576">
    <property type="term" value="C:extracellular region"/>
    <property type="evidence" value="ECO:0007669"/>
    <property type="project" value="TreeGrafter"/>
</dbReference>
<dbReference type="Gene3D" id="3.20.20.80">
    <property type="entry name" value="Glycosidases"/>
    <property type="match status" value="1"/>
</dbReference>
<proteinExistence type="inferred from homology"/>